<dbReference type="InterPro" id="IPR039373">
    <property type="entry name" value="Peptidase_M28B"/>
</dbReference>
<evidence type="ECO:0000313" key="3">
    <source>
        <dbReference type="Proteomes" id="UP000735302"/>
    </source>
</evidence>
<keyword evidence="2" id="KW-0378">Hydrolase</keyword>
<gene>
    <name evidence="2" type="ORF">PoB_007549500</name>
</gene>
<dbReference type="Gene3D" id="3.50.30.30">
    <property type="match status" value="1"/>
</dbReference>
<dbReference type="SUPFAM" id="SSF53187">
    <property type="entry name" value="Zn-dependent exopeptidases"/>
    <property type="match status" value="1"/>
</dbReference>
<dbReference type="AlphaFoldDB" id="A0AAV4DY56"/>
<feature type="compositionally biased region" description="Basic and acidic residues" evidence="1">
    <location>
        <begin position="97"/>
        <end position="108"/>
    </location>
</feature>
<keyword evidence="2" id="KW-0121">Carboxypeptidase</keyword>
<dbReference type="GO" id="GO:0004180">
    <property type="term" value="F:carboxypeptidase activity"/>
    <property type="evidence" value="ECO:0007669"/>
    <property type="project" value="UniProtKB-KW"/>
</dbReference>
<protein>
    <submittedName>
        <fullName evidence="2">Glutamate carboxypeptidase</fullName>
    </submittedName>
</protein>
<comment type="caution">
    <text evidence="2">The sequence shown here is derived from an EMBL/GenBank/DDBJ whole genome shotgun (WGS) entry which is preliminary data.</text>
</comment>
<keyword evidence="2" id="KW-0645">Protease</keyword>
<feature type="region of interest" description="Disordered" evidence="1">
    <location>
        <begin position="84"/>
        <end position="108"/>
    </location>
</feature>
<dbReference type="PANTHER" id="PTHR10404:SF46">
    <property type="entry name" value="VACUOLAR PROTEIN SORTING-ASSOCIATED PROTEIN 70"/>
    <property type="match status" value="1"/>
</dbReference>
<evidence type="ECO:0000256" key="1">
    <source>
        <dbReference type="SAM" id="MobiDB-lite"/>
    </source>
</evidence>
<dbReference type="Proteomes" id="UP000735302">
    <property type="component" value="Unassembled WGS sequence"/>
</dbReference>
<dbReference type="SUPFAM" id="SSF52025">
    <property type="entry name" value="PA domain"/>
    <property type="match status" value="1"/>
</dbReference>
<reference evidence="2 3" key="1">
    <citation type="journal article" date="2021" name="Elife">
        <title>Chloroplast acquisition without the gene transfer in kleptoplastic sea slugs, Plakobranchus ocellatus.</title>
        <authorList>
            <person name="Maeda T."/>
            <person name="Takahashi S."/>
            <person name="Yoshida T."/>
            <person name="Shimamura S."/>
            <person name="Takaki Y."/>
            <person name="Nagai Y."/>
            <person name="Toyoda A."/>
            <person name="Suzuki Y."/>
            <person name="Arimoto A."/>
            <person name="Ishii H."/>
            <person name="Satoh N."/>
            <person name="Nishiyama T."/>
            <person name="Hasebe M."/>
            <person name="Maruyama T."/>
            <person name="Minagawa J."/>
            <person name="Obokata J."/>
            <person name="Shigenobu S."/>
        </authorList>
    </citation>
    <scope>NUCLEOTIDE SEQUENCE [LARGE SCALE GENOMIC DNA]</scope>
</reference>
<dbReference type="EMBL" id="BLXT01008455">
    <property type="protein sequence ID" value="GFO48990.1"/>
    <property type="molecule type" value="Genomic_DNA"/>
</dbReference>
<proteinExistence type="predicted"/>
<feature type="compositionally biased region" description="Polar residues" evidence="1">
    <location>
        <begin position="84"/>
        <end position="95"/>
    </location>
</feature>
<sequence>MTAAGVGHNVSSPGLQFGTDDPTTGDAKDERLADAVFKDFQNYVIGSVTVEEYDVVVTSPDPVRPNELEILHYNGSRLQHFVFENNTPSNHSSRQAGEGDARSNRKDSAWKDREFPHVAFSPSGVAEGNLVYAHYGRQTDFVVLQALGVDLRDSVVVMRMGRLTVAEKIRNCESHGVKAALLYWQDNDVTFDLPEGLNSSSFVPYASAAGHSIDTTRVWQPAIPCQTISADQASELFTLTFGLSPLNSSDLVLAPVQWQGSPQIPFVVGLRRENSTENDYTPKLRLSVYNIPRKKRIRNVINTIQGAQAPDHYVLVGSPRTSLPGQPQDTVVSTAILVQLARAFKHVHQLHSWLPRRGVKLVSWGGAELSSLGMLELIRKQHHLLGSRMVAYFDLKHLVAGNETILANIPASLNQLFNEVAFGVPNPSNGEQSLQMTWKNSIAATKRLPLGSSRGDSTYNPFMHILGIPTVHLQYAGPGGSISPPSLSTRLEQHHHFKFHLAVTRMLTLAMLTILDSRLLPFDLTDAAQSLHDTVWQTSQGLMECSQNVHRLGKDSE</sequence>
<dbReference type="InterPro" id="IPR046450">
    <property type="entry name" value="PA_dom_sf"/>
</dbReference>
<accession>A0AAV4DY56</accession>
<keyword evidence="3" id="KW-1185">Reference proteome</keyword>
<dbReference type="Gene3D" id="3.40.630.10">
    <property type="entry name" value="Zn peptidases"/>
    <property type="match status" value="1"/>
</dbReference>
<organism evidence="2 3">
    <name type="scientific">Plakobranchus ocellatus</name>
    <dbReference type="NCBI Taxonomy" id="259542"/>
    <lineage>
        <taxon>Eukaryota</taxon>
        <taxon>Metazoa</taxon>
        <taxon>Spiralia</taxon>
        <taxon>Lophotrochozoa</taxon>
        <taxon>Mollusca</taxon>
        <taxon>Gastropoda</taxon>
        <taxon>Heterobranchia</taxon>
        <taxon>Euthyneura</taxon>
        <taxon>Panpulmonata</taxon>
        <taxon>Sacoglossa</taxon>
        <taxon>Placobranchoidea</taxon>
        <taxon>Plakobranchidae</taxon>
        <taxon>Plakobranchus</taxon>
    </lineage>
</organism>
<feature type="region of interest" description="Disordered" evidence="1">
    <location>
        <begin position="1"/>
        <end position="27"/>
    </location>
</feature>
<name>A0AAV4DY56_9GAST</name>
<dbReference type="PANTHER" id="PTHR10404">
    <property type="entry name" value="N-ACETYLATED-ALPHA-LINKED ACIDIC DIPEPTIDASE"/>
    <property type="match status" value="1"/>
</dbReference>
<evidence type="ECO:0000313" key="2">
    <source>
        <dbReference type="EMBL" id="GFO48990.1"/>
    </source>
</evidence>